<dbReference type="PANTHER" id="PTHR37299:SF1">
    <property type="entry name" value="STAGE 0 SPORULATION PROTEIN A HOMOLOG"/>
    <property type="match status" value="1"/>
</dbReference>
<accession>A0A645DBK1</accession>
<dbReference type="EMBL" id="VSSQ01034587">
    <property type="protein sequence ID" value="MPM86589.1"/>
    <property type="molecule type" value="Genomic_DNA"/>
</dbReference>
<dbReference type="GO" id="GO:0003677">
    <property type="term" value="F:DNA binding"/>
    <property type="evidence" value="ECO:0007669"/>
    <property type="project" value="InterPro"/>
</dbReference>
<dbReference type="GO" id="GO:0000156">
    <property type="term" value="F:phosphorelay response regulator activity"/>
    <property type="evidence" value="ECO:0007669"/>
    <property type="project" value="InterPro"/>
</dbReference>
<protein>
    <recommendedName>
        <fullName evidence="1">HTH LytTR-type domain-containing protein</fullName>
    </recommendedName>
</protein>
<dbReference type="AlphaFoldDB" id="A0A645DBK1"/>
<comment type="caution">
    <text evidence="2">The sequence shown here is derived from an EMBL/GenBank/DDBJ whole genome shotgun (WGS) entry which is preliminary data.</text>
</comment>
<dbReference type="PROSITE" id="PS50930">
    <property type="entry name" value="HTH_LYTTR"/>
    <property type="match status" value="1"/>
</dbReference>
<organism evidence="2">
    <name type="scientific">bioreactor metagenome</name>
    <dbReference type="NCBI Taxonomy" id="1076179"/>
    <lineage>
        <taxon>unclassified sequences</taxon>
        <taxon>metagenomes</taxon>
        <taxon>ecological metagenomes</taxon>
    </lineage>
</organism>
<name>A0A645DBK1_9ZZZZ</name>
<reference evidence="2" key="1">
    <citation type="submission" date="2019-08" db="EMBL/GenBank/DDBJ databases">
        <authorList>
            <person name="Kucharzyk K."/>
            <person name="Murdoch R.W."/>
            <person name="Higgins S."/>
            <person name="Loffler F."/>
        </authorList>
    </citation>
    <scope>NUCLEOTIDE SEQUENCE</scope>
</reference>
<dbReference type="InterPro" id="IPR046947">
    <property type="entry name" value="LytR-like"/>
</dbReference>
<dbReference type="InterPro" id="IPR007492">
    <property type="entry name" value="LytTR_DNA-bd_dom"/>
</dbReference>
<evidence type="ECO:0000259" key="1">
    <source>
        <dbReference type="PROSITE" id="PS50930"/>
    </source>
</evidence>
<dbReference type="Pfam" id="PF04397">
    <property type="entry name" value="LytTR"/>
    <property type="match status" value="1"/>
</dbReference>
<evidence type="ECO:0000313" key="2">
    <source>
        <dbReference type="EMBL" id="MPM86589.1"/>
    </source>
</evidence>
<dbReference type="Gene3D" id="2.40.50.1020">
    <property type="entry name" value="LytTr DNA-binding domain"/>
    <property type="match status" value="1"/>
</dbReference>
<dbReference type="PANTHER" id="PTHR37299">
    <property type="entry name" value="TRANSCRIPTIONAL REGULATOR-RELATED"/>
    <property type="match status" value="1"/>
</dbReference>
<gene>
    <name evidence="2" type="ORF">SDC9_133679</name>
</gene>
<feature type="domain" description="HTH LytTR-type" evidence="1">
    <location>
        <begin position="41"/>
        <end position="140"/>
    </location>
</feature>
<sequence>MLDGYDVEASAYLIKGQEDKKLKEIFMRAINKINKNYKDYLLINLGNSIRTIHIKEIEFIEVRNRTITIHTVDESIDFNGKMEDIEKRLKNKNFILTHRSYLVNITKIKDINTSTVKLVCGKEVLLSRLRSKAVKKAYLDYIFEDKEYGGMDES</sequence>
<proteinExistence type="predicted"/>
<dbReference type="SMART" id="SM00850">
    <property type="entry name" value="LytTR"/>
    <property type="match status" value="1"/>
</dbReference>